<dbReference type="AlphaFoldDB" id="A0A251UTJ0"/>
<evidence type="ECO:0000313" key="2">
    <source>
        <dbReference type="Proteomes" id="UP000215914"/>
    </source>
</evidence>
<gene>
    <name evidence="1" type="ORF">HannXRQ_Chr05g0158401</name>
</gene>
<protein>
    <submittedName>
        <fullName evidence="1">Uncharacterized protein</fullName>
    </submittedName>
</protein>
<keyword evidence="2" id="KW-1185">Reference proteome</keyword>
<organism evidence="1 2">
    <name type="scientific">Helianthus annuus</name>
    <name type="common">Common sunflower</name>
    <dbReference type="NCBI Taxonomy" id="4232"/>
    <lineage>
        <taxon>Eukaryota</taxon>
        <taxon>Viridiplantae</taxon>
        <taxon>Streptophyta</taxon>
        <taxon>Embryophyta</taxon>
        <taxon>Tracheophyta</taxon>
        <taxon>Spermatophyta</taxon>
        <taxon>Magnoliopsida</taxon>
        <taxon>eudicotyledons</taxon>
        <taxon>Gunneridae</taxon>
        <taxon>Pentapetalae</taxon>
        <taxon>asterids</taxon>
        <taxon>campanulids</taxon>
        <taxon>Asterales</taxon>
        <taxon>Asteraceae</taxon>
        <taxon>Asteroideae</taxon>
        <taxon>Heliantheae alliance</taxon>
        <taxon>Heliantheae</taxon>
        <taxon>Helianthus</taxon>
    </lineage>
</organism>
<name>A0A251UTJ0_HELAN</name>
<dbReference type="Proteomes" id="UP000215914">
    <property type="component" value="Chromosome 5"/>
</dbReference>
<proteinExistence type="predicted"/>
<dbReference type="InParanoid" id="A0A251UTJ0"/>
<evidence type="ECO:0000313" key="1">
    <source>
        <dbReference type="EMBL" id="OTG26414.1"/>
    </source>
</evidence>
<accession>A0A251UTJ0</accession>
<sequence>MLLITWMQRYQYRSTEPATSVREDYVHIYRPRRVGLNCKVNTMFRIGSSSIWLLITWMQRYHYRSTEPATSVHEDYVHIYRPRRVGLNCKVV</sequence>
<dbReference type="EMBL" id="CM007894">
    <property type="protein sequence ID" value="OTG26414.1"/>
    <property type="molecule type" value="Genomic_DNA"/>
</dbReference>
<reference evidence="2" key="1">
    <citation type="journal article" date="2017" name="Nature">
        <title>The sunflower genome provides insights into oil metabolism, flowering and Asterid evolution.</title>
        <authorList>
            <person name="Badouin H."/>
            <person name="Gouzy J."/>
            <person name="Grassa C.J."/>
            <person name="Murat F."/>
            <person name="Staton S.E."/>
            <person name="Cottret L."/>
            <person name="Lelandais-Briere C."/>
            <person name="Owens G.L."/>
            <person name="Carrere S."/>
            <person name="Mayjonade B."/>
            <person name="Legrand L."/>
            <person name="Gill N."/>
            <person name="Kane N.C."/>
            <person name="Bowers J.E."/>
            <person name="Hubner S."/>
            <person name="Bellec A."/>
            <person name="Berard A."/>
            <person name="Berges H."/>
            <person name="Blanchet N."/>
            <person name="Boniface M.C."/>
            <person name="Brunel D."/>
            <person name="Catrice O."/>
            <person name="Chaidir N."/>
            <person name="Claudel C."/>
            <person name="Donnadieu C."/>
            <person name="Faraut T."/>
            <person name="Fievet G."/>
            <person name="Helmstetter N."/>
            <person name="King M."/>
            <person name="Knapp S.J."/>
            <person name="Lai Z."/>
            <person name="Le Paslier M.C."/>
            <person name="Lippi Y."/>
            <person name="Lorenzon L."/>
            <person name="Mandel J.R."/>
            <person name="Marage G."/>
            <person name="Marchand G."/>
            <person name="Marquand E."/>
            <person name="Bret-Mestries E."/>
            <person name="Morien E."/>
            <person name="Nambeesan S."/>
            <person name="Nguyen T."/>
            <person name="Pegot-Espagnet P."/>
            <person name="Pouilly N."/>
            <person name="Raftis F."/>
            <person name="Sallet E."/>
            <person name="Schiex T."/>
            <person name="Thomas J."/>
            <person name="Vandecasteele C."/>
            <person name="Vares D."/>
            <person name="Vear F."/>
            <person name="Vautrin S."/>
            <person name="Crespi M."/>
            <person name="Mangin B."/>
            <person name="Burke J.M."/>
            <person name="Salse J."/>
            <person name="Munos S."/>
            <person name="Vincourt P."/>
            <person name="Rieseberg L.H."/>
            <person name="Langlade N.B."/>
        </authorList>
    </citation>
    <scope>NUCLEOTIDE SEQUENCE [LARGE SCALE GENOMIC DNA]</scope>
    <source>
        <strain evidence="2">cv. SF193</strain>
    </source>
</reference>